<dbReference type="EMBL" id="AYSA01000231">
    <property type="protein sequence ID" value="ESZ94668.1"/>
    <property type="molecule type" value="Genomic_DNA"/>
</dbReference>
<name>W9CFI3_SCLBF</name>
<dbReference type="Proteomes" id="UP000019487">
    <property type="component" value="Unassembled WGS sequence"/>
</dbReference>
<evidence type="ECO:0000313" key="3">
    <source>
        <dbReference type="Proteomes" id="UP000019487"/>
    </source>
</evidence>
<evidence type="ECO:0000313" key="2">
    <source>
        <dbReference type="EMBL" id="ESZ94668.1"/>
    </source>
</evidence>
<keyword evidence="3" id="KW-1185">Reference proteome</keyword>
<dbReference type="AlphaFoldDB" id="W9CFI3"/>
<evidence type="ECO:0000256" key="1">
    <source>
        <dbReference type="SAM" id="MobiDB-lite"/>
    </source>
</evidence>
<accession>W9CFI3</accession>
<organism evidence="2 3">
    <name type="scientific">Sclerotinia borealis (strain F-4128)</name>
    <dbReference type="NCBI Taxonomy" id="1432307"/>
    <lineage>
        <taxon>Eukaryota</taxon>
        <taxon>Fungi</taxon>
        <taxon>Dikarya</taxon>
        <taxon>Ascomycota</taxon>
        <taxon>Pezizomycotina</taxon>
        <taxon>Leotiomycetes</taxon>
        <taxon>Helotiales</taxon>
        <taxon>Sclerotiniaceae</taxon>
        <taxon>Sclerotinia</taxon>
    </lineage>
</organism>
<sequence length="200" mass="21777">MAFNPKTEVSFPGPRPTPVCHEFEMAGYGSSHSVTAPYAGPGGYTPLTMVRPEQISSAFARGNCRADGSYTRLLPADELRITLQMNRTILDSTSVVEGSATPKQPRFIFPSLFGSDRRRLPKTSPLNGSNGPTDIKNSRKGRSMESRLLNRGKKTGHSMALLSPVVSFATLCVERRYIAASGFMKALVLLHKLAANTSMR</sequence>
<dbReference type="OrthoDB" id="5355510at2759"/>
<proteinExistence type="predicted"/>
<gene>
    <name evidence="2" type="ORF">SBOR_4919</name>
</gene>
<comment type="caution">
    <text evidence="2">The sequence shown here is derived from an EMBL/GenBank/DDBJ whole genome shotgun (WGS) entry which is preliminary data.</text>
</comment>
<protein>
    <submittedName>
        <fullName evidence="2">Uncharacterized protein</fullName>
    </submittedName>
</protein>
<feature type="region of interest" description="Disordered" evidence="1">
    <location>
        <begin position="118"/>
        <end position="144"/>
    </location>
</feature>
<reference evidence="2 3" key="1">
    <citation type="journal article" date="2014" name="Genome Announc.">
        <title>Draft genome sequence of Sclerotinia borealis, a psychrophilic plant pathogenic fungus.</title>
        <authorList>
            <person name="Mardanov A.V."/>
            <person name="Beletsky A.V."/>
            <person name="Kadnikov V.V."/>
            <person name="Ignatov A.N."/>
            <person name="Ravin N.V."/>
        </authorList>
    </citation>
    <scope>NUCLEOTIDE SEQUENCE [LARGE SCALE GENOMIC DNA]</scope>
    <source>
        <strain evidence="3">F-4157</strain>
    </source>
</reference>
<dbReference type="HOGENOM" id="CLU_1366952_0_0_1"/>